<evidence type="ECO:0000256" key="1">
    <source>
        <dbReference type="ARBA" id="ARBA00004141"/>
    </source>
</evidence>
<feature type="transmembrane region" description="Helical" evidence="13">
    <location>
        <begin position="286"/>
        <end position="308"/>
    </location>
</feature>
<evidence type="ECO:0000256" key="4">
    <source>
        <dbReference type="ARBA" id="ARBA00022448"/>
    </source>
</evidence>
<feature type="transmembrane region" description="Helical" evidence="13">
    <location>
        <begin position="119"/>
        <end position="135"/>
    </location>
</feature>
<keyword evidence="12" id="KW-0012">Acyltransferase</keyword>
<keyword evidence="16" id="KW-1185">Reference proteome</keyword>
<feature type="transmembrane region" description="Helical" evidence="13">
    <location>
        <begin position="32"/>
        <end position="51"/>
    </location>
</feature>
<proteinExistence type="inferred from homology"/>
<keyword evidence="6 13" id="KW-0812">Transmembrane</keyword>
<sequence length="1081" mass="123825">MEEDLKSFIKVWVYGIISISYCYYITTRIRSGVPRLLSIFPVLVLFLVIPLSFSSAHLSLYTTFSLTFLANFKLILFSFDKGPLIPLPTTLGRFFCFTCFPIKAQENPNSQNHFPKRDVAVKVAIVGVLLHLYGYRNNLSPTLLLALYFVQLYLEIDIVASFLKIAVVIFLGCDLEPQSNKPYLATSLQDFWGRRWNLMVPAILRAAVYAPMRQVSQRRMSSGWGLFPGVLAAFIVSGLYHELLFYYLTREVPTWEVTWYFVLQGICTAAEIALKKKTTVTRRWQLTPAVSRLLTVGFVFVTGVWLFAPQLVRSGVLERYKYEEVLFVDFIKQKGMEEEFKNLIKVWVSAISSVAYCYFLSTRIKAGVFRLISVLPVCAMFFVLPLFISSSTFCLYTAFFLSVANFKLILFSFDQGPLFPLPPNLAQFIAFTCLPIKHQQNPKTLTHFPKWFFIIKVVIYIVVLHIYHHYKQCLPLILLLGFYPLNLYLEHEMILTSLKYIVTVTLGLDLQPQFNEPYLATSLQDFWGRRWNLMISDLLRSSVYSPVRKICQYFVTSEWATIMGVLATFIASGVSHEVLYVYLTRETPTGEVTWFFVLHGVCTVVEVLVKKKTFVGRWSVRPIVSRLLTVGFVCLTSGWLFFPQLIRSNTLIKIWVSAIICISYCYYIPSRIKTGLPRLLSVLPICALFVLLPLFFSSIHLSGSTALFFSGVGNLKLILFCFDQGPLYPLPSNLFKFVCYTCFPVKLEQNPKSQNRFPKWLFAVKVALFGVVLHAYDYKQTLPPFLKLWLHPLHLYLELEVLLTLLKVFVTITLGCEVEPQFNEPYLATSLQDFWGRRWNLMVSSILRVGVYYPVRRVCGYLMSSDYAKLIGVFATFLVSGLGHEVVFFFLTRELPTWEITLFFVLHGVCTATEMAMKRMEFARRWVVSRAVSRLITVGFVVVTSGWLFFPQLTRSDVMERRASEILLLIDIVKTQHGFKNRSAYSHEEEDTIVFVLAAQLLLHASHNFSKMGFLVGTLIFVAVGIIASLCVIICFNRGPSTNLLHLTLIITATVCCWMMWAIVYLAQIKPLIVPILSEGE</sequence>
<feature type="domain" description="Wax synthase" evidence="14">
    <location>
        <begin position="819"/>
        <end position="906"/>
    </location>
</feature>
<feature type="transmembrane region" description="Helical" evidence="13">
    <location>
        <begin position="1044"/>
        <end position="1067"/>
    </location>
</feature>
<evidence type="ECO:0000256" key="13">
    <source>
        <dbReference type="SAM" id="Phobius"/>
    </source>
</evidence>
<feature type="transmembrane region" description="Helical" evidence="13">
    <location>
        <begin position="344"/>
        <end position="361"/>
    </location>
</feature>
<feature type="transmembrane region" description="Helical" evidence="13">
    <location>
        <begin position="373"/>
        <end position="399"/>
    </location>
</feature>
<feature type="domain" description="Wax synthase" evidence="14">
    <location>
        <begin position="511"/>
        <end position="597"/>
    </location>
</feature>
<reference evidence="15 16" key="1">
    <citation type="submission" date="2021-03" db="EMBL/GenBank/DDBJ databases">
        <authorList>
            <person name="King G.J."/>
            <person name="Bancroft I."/>
            <person name="Baten A."/>
            <person name="Bloomfield J."/>
            <person name="Borpatragohain P."/>
            <person name="He Z."/>
            <person name="Irish N."/>
            <person name="Irwin J."/>
            <person name="Liu K."/>
            <person name="Mauleon R.P."/>
            <person name="Moore J."/>
            <person name="Morris R."/>
            <person name="Ostergaard L."/>
            <person name="Wang B."/>
            <person name="Wells R."/>
        </authorList>
    </citation>
    <scope>NUCLEOTIDE SEQUENCE [LARGE SCALE GENOMIC DNA]</scope>
    <source>
        <strain evidence="15">R-o-18</strain>
        <tissue evidence="15">Leaf</tissue>
    </source>
</reference>
<keyword evidence="9" id="KW-0406">Ion transport</keyword>
<feature type="transmembrane region" description="Helical" evidence="13">
    <location>
        <begin position="448"/>
        <end position="467"/>
    </location>
</feature>
<evidence type="ECO:0000256" key="9">
    <source>
        <dbReference type="ARBA" id="ARBA00023065"/>
    </source>
</evidence>
<comment type="subcellular location">
    <subcellularLocation>
        <location evidence="1">Membrane</location>
        <topology evidence="1">Multi-pass membrane protein</topology>
    </subcellularLocation>
</comment>
<dbReference type="InterPro" id="IPR008389">
    <property type="entry name" value="ATPase_V0-cplx_e1/e2_su"/>
</dbReference>
<name>A0ABQ7MYP4_BRACM</name>
<feature type="transmembrane region" description="Helical" evidence="13">
    <location>
        <begin position="147"/>
        <end position="172"/>
    </location>
</feature>
<feature type="transmembrane region" description="Helical" evidence="13">
    <location>
        <begin position="257"/>
        <end position="274"/>
    </location>
</feature>
<evidence type="ECO:0000256" key="5">
    <source>
        <dbReference type="ARBA" id="ARBA00022679"/>
    </source>
</evidence>
<evidence type="ECO:0000256" key="11">
    <source>
        <dbReference type="ARBA" id="ARBA00023136"/>
    </source>
</evidence>
<protein>
    <recommendedName>
        <fullName evidence="14">Wax synthase domain-containing protein</fullName>
    </recommendedName>
</protein>
<organism evidence="15 16">
    <name type="scientific">Brassica rapa subsp. trilocularis</name>
    <dbReference type="NCBI Taxonomy" id="1813537"/>
    <lineage>
        <taxon>Eukaryota</taxon>
        <taxon>Viridiplantae</taxon>
        <taxon>Streptophyta</taxon>
        <taxon>Embryophyta</taxon>
        <taxon>Tracheophyta</taxon>
        <taxon>Spermatophyta</taxon>
        <taxon>Magnoliopsida</taxon>
        <taxon>eudicotyledons</taxon>
        <taxon>Gunneridae</taxon>
        <taxon>Pentapetalae</taxon>
        <taxon>rosids</taxon>
        <taxon>malvids</taxon>
        <taxon>Brassicales</taxon>
        <taxon>Brassicaceae</taxon>
        <taxon>Brassiceae</taxon>
        <taxon>Brassica</taxon>
    </lineage>
</organism>
<comment type="similarity">
    <text evidence="3">Belongs to the V-ATPase e1/e2 subunit family.</text>
</comment>
<feature type="domain" description="Wax synthase" evidence="14">
    <location>
        <begin position="176"/>
        <end position="262"/>
    </location>
</feature>
<comment type="similarity">
    <text evidence="2">Belongs to the wax synthase family.</text>
</comment>
<feature type="transmembrane region" description="Helical" evidence="13">
    <location>
        <begin position="1012"/>
        <end position="1037"/>
    </location>
</feature>
<evidence type="ECO:0000256" key="8">
    <source>
        <dbReference type="ARBA" id="ARBA00022989"/>
    </source>
</evidence>
<feature type="transmembrane region" description="Helical" evidence="13">
    <location>
        <begin position="679"/>
        <end position="701"/>
    </location>
</feature>
<dbReference type="InterPro" id="IPR044851">
    <property type="entry name" value="Wax_synthase"/>
</dbReference>
<evidence type="ECO:0000256" key="6">
    <source>
        <dbReference type="ARBA" id="ARBA00022692"/>
    </source>
</evidence>
<feature type="transmembrane region" description="Helical" evidence="13">
    <location>
        <begin position="648"/>
        <end position="667"/>
    </location>
</feature>
<dbReference type="PANTHER" id="PTHR31595">
    <property type="entry name" value="LONG-CHAIN-ALCOHOL O-FATTY-ACYLTRANSFERASE 3-RELATED"/>
    <property type="match status" value="1"/>
</dbReference>
<dbReference type="EMBL" id="JADBGQ010000003">
    <property type="protein sequence ID" value="KAG5403812.1"/>
    <property type="molecule type" value="Genomic_DNA"/>
</dbReference>
<accession>A0ABQ7MYP4</accession>
<feature type="transmembrane region" description="Helical" evidence="13">
    <location>
        <begin position="224"/>
        <end position="245"/>
    </location>
</feature>
<keyword evidence="8 13" id="KW-1133">Transmembrane helix</keyword>
<evidence type="ECO:0000256" key="7">
    <source>
        <dbReference type="ARBA" id="ARBA00022781"/>
    </source>
</evidence>
<dbReference type="Pfam" id="PF13813">
    <property type="entry name" value="MBOAT_2"/>
    <property type="match status" value="3"/>
</dbReference>
<feature type="transmembrane region" description="Helical" evidence="13">
    <location>
        <begin position="7"/>
        <end position="26"/>
    </location>
</feature>
<dbReference type="Proteomes" id="UP000823674">
    <property type="component" value="Chromosome A03"/>
</dbReference>
<feature type="transmembrane region" description="Helical" evidence="13">
    <location>
        <begin position="927"/>
        <end position="950"/>
    </location>
</feature>
<feature type="transmembrane region" description="Helical" evidence="13">
    <location>
        <begin position="592"/>
        <end position="611"/>
    </location>
</feature>
<evidence type="ECO:0000256" key="3">
    <source>
        <dbReference type="ARBA" id="ARBA00008328"/>
    </source>
</evidence>
<dbReference type="Pfam" id="PF05493">
    <property type="entry name" value="ATP_synt_H"/>
    <property type="match status" value="1"/>
</dbReference>
<keyword evidence="5" id="KW-0808">Transferase</keyword>
<evidence type="ECO:0000256" key="12">
    <source>
        <dbReference type="ARBA" id="ARBA00023315"/>
    </source>
</evidence>
<keyword evidence="4" id="KW-0813">Transport</keyword>
<keyword evidence="7" id="KW-0375">Hydrogen ion transport</keyword>
<evidence type="ECO:0000313" key="16">
    <source>
        <dbReference type="Proteomes" id="UP000823674"/>
    </source>
</evidence>
<dbReference type="InterPro" id="IPR032805">
    <property type="entry name" value="Wax_synthase_dom"/>
</dbReference>
<keyword evidence="11 13" id="KW-0472">Membrane</keyword>
<dbReference type="PANTHER" id="PTHR31595:SF39">
    <property type="entry name" value="LONG-CHAIN-ALCOHOL O-FATTY-ACYLTRANSFERASE 5-RELATED"/>
    <property type="match status" value="1"/>
</dbReference>
<keyword evidence="10" id="KW-0443">Lipid metabolism</keyword>
<evidence type="ECO:0000259" key="14">
    <source>
        <dbReference type="Pfam" id="PF13813"/>
    </source>
</evidence>
<feature type="transmembrane region" description="Helical" evidence="13">
    <location>
        <begin position="623"/>
        <end position="642"/>
    </location>
</feature>
<comment type="caution">
    <text evidence="15">The sequence shown here is derived from an EMBL/GenBank/DDBJ whole genome shotgun (WGS) entry which is preliminary data.</text>
</comment>
<evidence type="ECO:0000313" key="15">
    <source>
        <dbReference type="EMBL" id="KAG5403812.1"/>
    </source>
</evidence>
<gene>
    <name evidence="15" type="primary">A03p014640.1_BraROA</name>
    <name evidence="15" type="ORF">IGI04_009931</name>
</gene>
<feature type="transmembrane region" description="Helical" evidence="13">
    <location>
        <begin position="550"/>
        <end position="572"/>
    </location>
</feature>
<evidence type="ECO:0000256" key="2">
    <source>
        <dbReference type="ARBA" id="ARBA00007282"/>
    </source>
</evidence>
<feature type="transmembrane region" description="Helical" evidence="13">
    <location>
        <begin position="867"/>
        <end position="891"/>
    </location>
</feature>
<evidence type="ECO:0000256" key="10">
    <source>
        <dbReference type="ARBA" id="ARBA00023098"/>
    </source>
</evidence>